<keyword evidence="2" id="KW-1185">Reference proteome</keyword>
<proteinExistence type="predicted"/>
<sequence length="291" mass="32597">MRYQGREVDVEGRVRLVMESALTARDRVGVQDFVLLENYNSEAGLHREPPETLQRKPHLCNEASFPHMFQNISACVVRHISVCSNVLAQTYIGSVLVSVNPYKELEIYSKQQMERYRGVSFYEISPHIYALSDNTYRAMRTERKDQCILISGESGAGKTEASKKILLYYAVTCPTNDHMAALGDRLLQSNPVLEAFGNAKTLRNDNSSRFGKYMDVQFDFRGAPVGGHILNYLLGEITCGASEPRREELPHLLSASGWRGRQPAQHTGPGKKPSELPVSSQGELSQTQLCQ</sequence>
<gene>
    <name evidence="1" type="ORF">E3U43_022976</name>
</gene>
<comment type="caution">
    <text evidence="1">The sequence shown here is derived from an EMBL/GenBank/DDBJ whole genome shotgun (WGS) entry which is preliminary data.</text>
</comment>
<dbReference type="Proteomes" id="UP000793456">
    <property type="component" value="Chromosome X"/>
</dbReference>
<evidence type="ECO:0000313" key="1">
    <source>
        <dbReference type="EMBL" id="TMS14496.1"/>
    </source>
</evidence>
<organism evidence="1 2">
    <name type="scientific">Larimichthys crocea</name>
    <name type="common">Large yellow croaker</name>
    <name type="synonym">Pseudosciaena crocea</name>
    <dbReference type="NCBI Taxonomy" id="215358"/>
    <lineage>
        <taxon>Eukaryota</taxon>
        <taxon>Metazoa</taxon>
        <taxon>Chordata</taxon>
        <taxon>Craniata</taxon>
        <taxon>Vertebrata</taxon>
        <taxon>Euteleostomi</taxon>
        <taxon>Actinopterygii</taxon>
        <taxon>Neopterygii</taxon>
        <taxon>Teleostei</taxon>
        <taxon>Neoteleostei</taxon>
        <taxon>Acanthomorphata</taxon>
        <taxon>Eupercaria</taxon>
        <taxon>Sciaenidae</taxon>
        <taxon>Larimichthys</taxon>
    </lineage>
</organism>
<protein>
    <submittedName>
        <fullName evidence="1">Uncharacterized protein</fullName>
    </submittedName>
</protein>
<accession>A0ACD3R4K4</accession>
<name>A0ACD3R4K4_LARCR</name>
<dbReference type="EMBL" id="CM011683">
    <property type="protein sequence ID" value="TMS14496.1"/>
    <property type="molecule type" value="Genomic_DNA"/>
</dbReference>
<evidence type="ECO:0000313" key="2">
    <source>
        <dbReference type="Proteomes" id="UP000793456"/>
    </source>
</evidence>
<reference evidence="1" key="1">
    <citation type="submission" date="2018-11" db="EMBL/GenBank/DDBJ databases">
        <title>The sequence and de novo assembly of Larimichthys crocea genome using PacBio and Hi-C technologies.</title>
        <authorList>
            <person name="Xu P."/>
            <person name="Chen B."/>
            <person name="Zhou Z."/>
            <person name="Ke Q."/>
            <person name="Wu Y."/>
            <person name="Bai H."/>
            <person name="Pu F."/>
        </authorList>
    </citation>
    <scope>NUCLEOTIDE SEQUENCE</scope>
    <source>
        <tissue evidence="1">Muscle</tissue>
    </source>
</reference>